<evidence type="ECO:0000313" key="11">
    <source>
        <dbReference type="EMBL" id="PPE05233.1"/>
    </source>
</evidence>
<dbReference type="PANTHER" id="PTHR24221:SF654">
    <property type="entry name" value="ATP-BINDING CASSETTE SUB-FAMILY B MEMBER 6"/>
    <property type="match status" value="1"/>
</dbReference>
<evidence type="ECO:0000256" key="1">
    <source>
        <dbReference type="ARBA" id="ARBA00004651"/>
    </source>
</evidence>
<keyword evidence="7 8" id="KW-0472">Membrane</keyword>
<dbReference type="GO" id="GO:0005886">
    <property type="term" value="C:plasma membrane"/>
    <property type="evidence" value="ECO:0007669"/>
    <property type="project" value="UniProtKB-SubCell"/>
</dbReference>
<dbReference type="Proteomes" id="UP000237865">
    <property type="component" value="Unassembled WGS sequence"/>
</dbReference>
<feature type="transmembrane region" description="Helical" evidence="8">
    <location>
        <begin position="283"/>
        <end position="308"/>
    </location>
</feature>
<evidence type="ECO:0000313" key="12">
    <source>
        <dbReference type="Proteomes" id="UP000237865"/>
    </source>
</evidence>
<dbReference type="AlphaFoldDB" id="A0A2S5RD21"/>
<evidence type="ECO:0000256" key="3">
    <source>
        <dbReference type="ARBA" id="ARBA00022692"/>
    </source>
</evidence>
<dbReference type="Pfam" id="PF00005">
    <property type="entry name" value="ABC_tran"/>
    <property type="match status" value="1"/>
</dbReference>
<feature type="domain" description="ABC transmembrane type-1" evidence="10">
    <location>
        <begin position="45"/>
        <end position="343"/>
    </location>
</feature>
<dbReference type="GO" id="GO:0005524">
    <property type="term" value="F:ATP binding"/>
    <property type="evidence" value="ECO:0007669"/>
    <property type="project" value="UniProtKB-KW"/>
</dbReference>
<dbReference type="EMBL" id="PHNE01000004">
    <property type="protein sequence ID" value="PPE05233.1"/>
    <property type="molecule type" value="Genomic_DNA"/>
</dbReference>
<dbReference type="SMART" id="SM00382">
    <property type="entry name" value="AAA"/>
    <property type="match status" value="1"/>
</dbReference>
<feature type="transmembrane region" description="Helical" evidence="8">
    <location>
        <begin position="199"/>
        <end position="222"/>
    </location>
</feature>
<dbReference type="PROSITE" id="PS00211">
    <property type="entry name" value="ABC_TRANSPORTER_1"/>
    <property type="match status" value="1"/>
</dbReference>
<dbReference type="PANTHER" id="PTHR24221">
    <property type="entry name" value="ATP-BINDING CASSETTE SUB-FAMILY B"/>
    <property type="match status" value="1"/>
</dbReference>
<dbReference type="STRING" id="1399797.GCA_000518285_00419"/>
<dbReference type="SUPFAM" id="SSF52540">
    <property type="entry name" value="P-loop containing nucleoside triphosphate hydrolases"/>
    <property type="match status" value="1"/>
</dbReference>
<dbReference type="CDD" id="cd03249">
    <property type="entry name" value="ABC_MTABC3_MDL1_MDL2"/>
    <property type="match status" value="1"/>
</dbReference>
<evidence type="ECO:0000256" key="5">
    <source>
        <dbReference type="ARBA" id="ARBA00022840"/>
    </source>
</evidence>
<dbReference type="Gene3D" id="3.40.50.300">
    <property type="entry name" value="P-loop containing nucleotide triphosphate hydrolases"/>
    <property type="match status" value="1"/>
</dbReference>
<keyword evidence="6 8" id="KW-1133">Transmembrane helix</keyword>
<dbReference type="FunFam" id="3.40.50.300:FF:000218">
    <property type="entry name" value="Multidrug ABC transporter ATP-binding protein"/>
    <property type="match status" value="1"/>
</dbReference>
<sequence length="620" mass="69751">MQKTEKKKFKNPLKFESEFAFSWKKMGSFFAITMQTAKKNPLLFITMCFTTSLNAVIATVLPLFASRAVTLLITPPEQVHNLPSKITDFLGMEMIWTSWIIVAAVFFVIMLFSEYITDYTIGLFSLKIEINERIRIVQSLVKQDVDFYFDHVSGNILTRFVADTQNLAQGIQQFLSNLIYCFAAFIAAAVILFSEGYYFIGGISIGYVLFVLIIASFIFVFFRRAMIRQFDFKREVDADITDRINNITLIKSTGTESYEVNRIEEKNHQYNLKGNRGVLLSTILNLWLTATITFLTTLITIVAIVGSIQKTVNANLLQELTTGLPMASTMALSIIMLVPSLRAATRASNAANRIGELTEPVPHIQPNHDGPKIKAINSIEFKNVDFAYPKKIDKIIIPNLNFKFEKGKSYAFVGETGSGKSTIGRMLLRYYEPKTGEIIINGQHQLKDVNLPSYLDHIGYVEQDPQIFYGNFIENIKYGRFADTKEQVIEAAKKADLHDFIMSLPEGYETLIGQRGFLLSGGQKQRLVIARVFLRDPDLIILDEATSALDNIVEKEIQAQLDKLVVGKTSITIAHRLSTIKNVDQIIVLGMGKGVVQVGTFAELIKKPGHFKNLYEAGTI</sequence>
<evidence type="ECO:0000256" key="8">
    <source>
        <dbReference type="SAM" id="Phobius"/>
    </source>
</evidence>
<gene>
    <name evidence="11" type="ORF">ELUCI_v1c07690</name>
</gene>
<dbReference type="InterPro" id="IPR039421">
    <property type="entry name" value="Type_1_exporter"/>
</dbReference>
<feature type="transmembrane region" description="Helical" evidence="8">
    <location>
        <begin position="174"/>
        <end position="193"/>
    </location>
</feature>
<evidence type="ECO:0000256" key="7">
    <source>
        <dbReference type="ARBA" id="ARBA00023136"/>
    </source>
</evidence>
<protein>
    <submittedName>
        <fullName evidence="11">ABC transporter ATP-binding protein</fullName>
    </submittedName>
</protein>
<dbReference type="InterPro" id="IPR003593">
    <property type="entry name" value="AAA+_ATPase"/>
</dbReference>
<dbReference type="Pfam" id="PF00664">
    <property type="entry name" value="ABC_membrane"/>
    <property type="match status" value="1"/>
</dbReference>
<proteinExistence type="inferred from homology"/>
<evidence type="ECO:0000256" key="2">
    <source>
        <dbReference type="ARBA" id="ARBA00005417"/>
    </source>
</evidence>
<dbReference type="PROSITE" id="PS50929">
    <property type="entry name" value="ABC_TM1F"/>
    <property type="match status" value="1"/>
</dbReference>
<dbReference type="GO" id="GO:0140359">
    <property type="term" value="F:ABC-type transporter activity"/>
    <property type="evidence" value="ECO:0007669"/>
    <property type="project" value="InterPro"/>
</dbReference>
<feature type="domain" description="ABC transporter" evidence="9">
    <location>
        <begin position="379"/>
        <end position="617"/>
    </location>
</feature>
<evidence type="ECO:0000259" key="10">
    <source>
        <dbReference type="PROSITE" id="PS50929"/>
    </source>
</evidence>
<dbReference type="InterPro" id="IPR036640">
    <property type="entry name" value="ABC1_TM_sf"/>
</dbReference>
<dbReference type="Gene3D" id="1.20.1560.10">
    <property type="entry name" value="ABC transporter type 1, transmembrane domain"/>
    <property type="match status" value="1"/>
</dbReference>
<keyword evidence="4" id="KW-0547">Nucleotide-binding</keyword>
<keyword evidence="3 8" id="KW-0812">Transmembrane</keyword>
<comment type="caution">
    <text evidence="11">The sequence shown here is derived from an EMBL/GenBank/DDBJ whole genome shotgun (WGS) entry which is preliminary data.</text>
</comment>
<reference evidence="11 12" key="1">
    <citation type="submission" date="2017-11" db="EMBL/GenBank/DDBJ databases">
        <title>Genome sequence of Entomoplasma lucivorax PIPN-2 (ATCC 49196).</title>
        <authorList>
            <person name="Lo W.-S."/>
            <person name="Gasparich G.E."/>
            <person name="Kuo C.-H."/>
        </authorList>
    </citation>
    <scope>NUCLEOTIDE SEQUENCE [LARGE SCALE GENOMIC DNA]</scope>
    <source>
        <strain evidence="11 12">PIPN-2</strain>
    </source>
</reference>
<keyword evidence="12" id="KW-1185">Reference proteome</keyword>
<comment type="similarity">
    <text evidence="2">Belongs to the ABC transporter superfamily.</text>
</comment>
<feature type="transmembrane region" description="Helical" evidence="8">
    <location>
        <begin position="320"/>
        <end position="338"/>
    </location>
</feature>
<evidence type="ECO:0000256" key="4">
    <source>
        <dbReference type="ARBA" id="ARBA00022741"/>
    </source>
</evidence>
<dbReference type="SUPFAM" id="SSF90123">
    <property type="entry name" value="ABC transporter transmembrane region"/>
    <property type="match status" value="1"/>
</dbReference>
<dbReference type="RefSeq" id="WP_028126468.1">
    <property type="nucleotide sequence ID" value="NZ_PHNE01000004.1"/>
</dbReference>
<name>A0A2S5RD21_9MOLU</name>
<comment type="subcellular location">
    <subcellularLocation>
        <location evidence="1">Cell membrane</location>
        <topology evidence="1">Multi-pass membrane protein</topology>
    </subcellularLocation>
</comment>
<dbReference type="GO" id="GO:0016887">
    <property type="term" value="F:ATP hydrolysis activity"/>
    <property type="evidence" value="ECO:0007669"/>
    <property type="project" value="InterPro"/>
</dbReference>
<organism evidence="11 12">
    <name type="scientific">Williamsoniiplasma lucivorax</name>
    <dbReference type="NCBI Taxonomy" id="209274"/>
    <lineage>
        <taxon>Bacteria</taxon>
        <taxon>Bacillati</taxon>
        <taxon>Mycoplasmatota</taxon>
        <taxon>Mollicutes</taxon>
        <taxon>Entomoplasmatales</taxon>
        <taxon>Williamsoniiplasma</taxon>
    </lineage>
</organism>
<keyword evidence="5 11" id="KW-0067">ATP-binding</keyword>
<dbReference type="InterPro" id="IPR003439">
    <property type="entry name" value="ABC_transporter-like_ATP-bd"/>
</dbReference>
<dbReference type="PROSITE" id="PS50893">
    <property type="entry name" value="ABC_TRANSPORTER_2"/>
    <property type="match status" value="1"/>
</dbReference>
<feature type="transmembrane region" description="Helical" evidence="8">
    <location>
        <begin position="94"/>
        <end position="117"/>
    </location>
</feature>
<dbReference type="InterPro" id="IPR011527">
    <property type="entry name" value="ABC1_TM_dom"/>
</dbReference>
<dbReference type="InterPro" id="IPR027417">
    <property type="entry name" value="P-loop_NTPase"/>
</dbReference>
<feature type="transmembrane region" description="Helical" evidence="8">
    <location>
        <begin position="42"/>
        <end position="65"/>
    </location>
</feature>
<dbReference type="InterPro" id="IPR017871">
    <property type="entry name" value="ABC_transporter-like_CS"/>
</dbReference>
<evidence type="ECO:0000256" key="6">
    <source>
        <dbReference type="ARBA" id="ARBA00022989"/>
    </source>
</evidence>
<accession>A0A2S5RD21</accession>
<evidence type="ECO:0000259" key="9">
    <source>
        <dbReference type="PROSITE" id="PS50893"/>
    </source>
</evidence>